<evidence type="ECO:0000313" key="3">
    <source>
        <dbReference type="EMBL" id="TCS98009.1"/>
    </source>
</evidence>
<dbReference type="Pfam" id="PF13817">
    <property type="entry name" value="DDE_Tnp_IS66_C"/>
    <property type="match status" value="1"/>
</dbReference>
<dbReference type="Pfam" id="PF03050">
    <property type="entry name" value="DDE_Tnp_IS66"/>
    <property type="match status" value="1"/>
</dbReference>
<name>A0A4R3LDK2_9GAMM</name>
<dbReference type="InterPro" id="IPR052344">
    <property type="entry name" value="Transposase-related"/>
</dbReference>
<evidence type="ECO:0000259" key="1">
    <source>
        <dbReference type="Pfam" id="PF03050"/>
    </source>
</evidence>
<dbReference type="AlphaFoldDB" id="A0A4R3LDK2"/>
<dbReference type="EMBL" id="SMAF01000010">
    <property type="protein sequence ID" value="TCS98009.1"/>
    <property type="molecule type" value="Genomic_DNA"/>
</dbReference>
<reference evidence="3 4" key="1">
    <citation type="submission" date="2019-03" db="EMBL/GenBank/DDBJ databases">
        <title>Genomic Encyclopedia of Type Strains, Phase IV (KMG-IV): sequencing the most valuable type-strain genomes for metagenomic binning, comparative biology and taxonomic classification.</title>
        <authorList>
            <person name="Goeker M."/>
        </authorList>
    </citation>
    <scope>NUCLEOTIDE SEQUENCE [LARGE SCALE GENOMIC DNA]</scope>
    <source>
        <strain evidence="3 4">DSM 21944</strain>
    </source>
</reference>
<dbReference type="PANTHER" id="PTHR33678">
    <property type="entry name" value="BLL1576 PROTEIN"/>
    <property type="match status" value="1"/>
</dbReference>
<feature type="domain" description="Transposase IS66 C-terminal" evidence="2">
    <location>
        <begin position="135"/>
        <end position="171"/>
    </location>
</feature>
<dbReference type="InterPro" id="IPR004291">
    <property type="entry name" value="Transposase_IS66_central"/>
</dbReference>
<comment type="caution">
    <text evidence="3">The sequence shown here is derived from an EMBL/GenBank/DDBJ whole genome shotgun (WGS) entry which is preliminary data.</text>
</comment>
<evidence type="ECO:0000259" key="2">
    <source>
        <dbReference type="Pfam" id="PF13817"/>
    </source>
</evidence>
<organism evidence="3 4">
    <name type="scientific">Pseudofulvimonas gallinarii</name>
    <dbReference type="NCBI Taxonomy" id="634155"/>
    <lineage>
        <taxon>Bacteria</taxon>
        <taxon>Pseudomonadati</taxon>
        <taxon>Pseudomonadota</taxon>
        <taxon>Gammaproteobacteria</taxon>
        <taxon>Lysobacterales</taxon>
        <taxon>Rhodanobacteraceae</taxon>
        <taxon>Pseudofulvimonas</taxon>
    </lineage>
</organism>
<gene>
    <name evidence="3" type="ORF">EDC25_11070</name>
</gene>
<keyword evidence="4" id="KW-1185">Reference proteome</keyword>
<feature type="domain" description="Transposase IS66 central" evidence="1">
    <location>
        <begin position="1"/>
        <end position="128"/>
    </location>
</feature>
<dbReference type="Proteomes" id="UP000294599">
    <property type="component" value="Unassembled WGS sequence"/>
</dbReference>
<protein>
    <submittedName>
        <fullName evidence="3">Transposase IS66-like protein</fullName>
    </submittedName>
</protein>
<sequence length="175" mass="19484">MRRKWFDQHKASGSPIAAEALARIGVLYRIESEAATMTVEDRQAYRQRCARPVLDALKTWLDGLQHTVMGQSGTAKALAYTLRRWDALVRYVDNGASPIDNNLAENAIRPIALGRKNWLFAGSEQAGRRAAAIMSLLATAKANGIEPHAWLENTLVHLPTTLNRDIDSLLPLRRD</sequence>
<evidence type="ECO:0000313" key="4">
    <source>
        <dbReference type="Proteomes" id="UP000294599"/>
    </source>
</evidence>
<dbReference type="PANTHER" id="PTHR33678:SF1">
    <property type="entry name" value="BLL1576 PROTEIN"/>
    <property type="match status" value="1"/>
</dbReference>
<dbReference type="InterPro" id="IPR039552">
    <property type="entry name" value="IS66_C"/>
</dbReference>
<accession>A0A4R3LDK2</accession>
<proteinExistence type="predicted"/>